<keyword evidence="4 6" id="KW-0131">Cell cycle</keyword>
<evidence type="ECO:0000256" key="5">
    <source>
        <dbReference type="ARBA" id="ARBA00025265"/>
    </source>
</evidence>
<sequence>MIINFLSSRKKNTAETAKKRLQFILIETKKNNSNPPYIPELKRDILEVICKYINIKPDMISIHINKTDKNIDTVKMNIVLSKF</sequence>
<keyword evidence="8" id="KW-1185">Reference proteome</keyword>
<dbReference type="OrthoDB" id="9802655at2"/>
<accession>C5WCM7</accession>
<dbReference type="Proteomes" id="UP000061704">
    <property type="component" value="Chromosome"/>
</dbReference>
<evidence type="ECO:0000256" key="3">
    <source>
        <dbReference type="ARBA" id="ARBA00022618"/>
    </source>
</evidence>
<proteinExistence type="inferred from homology"/>
<dbReference type="NCBIfam" id="NF001422">
    <property type="entry name" value="PRK00296.1"/>
    <property type="match status" value="1"/>
</dbReference>
<dbReference type="EMBL" id="AP010872">
    <property type="protein sequence ID" value="BAH83083.1"/>
    <property type="molecule type" value="Genomic_DNA"/>
</dbReference>
<evidence type="ECO:0000256" key="2">
    <source>
        <dbReference type="ARBA" id="ARBA00020112"/>
    </source>
</evidence>
<dbReference type="Pfam" id="PF03776">
    <property type="entry name" value="MinE"/>
    <property type="match status" value="1"/>
</dbReference>
<dbReference type="KEGG" id="icp:ICMP_223"/>
<dbReference type="InterPro" id="IPR005527">
    <property type="entry name" value="MinE"/>
</dbReference>
<evidence type="ECO:0000256" key="4">
    <source>
        <dbReference type="ARBA" id="ARBA00023306"/>
    </source>
</evidence>
<dbReference type="GO" id="GO:0051301">
    <property type="term" value="P:cell division"/>
    <property type="evidence" value="ECO:0007669"/>
    <property type="project" value="UniProtKB-KW"/>
</dbReference>
<dbReference type="Gene3D" id="3.30.1070.10">
    <property type="entry name" value="Cell division topological specificity factor MinE"/>
    <property type="match status" value="1"/>
</dbReference>
<dbReference type="HAMAP" id="MF_00262">
    <property type="entry name" value="MinE"/>
    <property type="match status" value="1"/>
</dbReference>
<comment type="function">
    <text evidence="5 6">Prevents the cell division inhibition by proteins MinC and MinD at internal division sites while permitting inhibition at polar sites. This ensures cell division at the proper site by restricting the formation of a division septum at the midpoint of the long axis of the cell.</text>
</comment>
<evidence type="ECO:0000256" key="6">
    <source>
        <dbReference type="HAMAP-Rule" id="MF_00262"/>
    </source>
</evidence>
<dbReference type="AlphaFoldDB" id="C5WCM7"/>
<evidence type="ECO:0000313" key="7">
    <source>
        <dbReference type="EMBL" id="BAH83083.1"/>
    </source>
</evidence>
<evidence type="ECO:0000313" key="8">
    <source>
        <dbReference type="Proteomes" id="UP000061704"/>
    </source>
</evidence>
<dbReference type="GO" id="GO:0042802">
    <property type="term" value="F:identical protein binding"/>
    <property type="evidence" value="ECO:0007669"/>
    <property type="project" value="UniProtKB-ARBA"/>
</dbReference>
<dbReference type="SUPFAM" id="SSF55229">
    <property type="entry name" value="Cell division protein MinE topological specificity domain"/>
    <property type="match status" value="1"/>
</dbReference>
<organism evidence="7 8">
    <name type="scientific">Candidatus Ishikawaella capsulata Mpkobe</name>
    <dbReference type="NCBI Taxonomy" id="476281"/>
    <lineage>
        <taxon>Bacteria</taxon>
        <taxon>Pseudomonadati</taxon>
        <taxon>Pseudomonadota</taxon>
        <taxon>Gammaproteobacteria</taxon>
        <taxon>Enterobacterales</taxon>
        <taxon>Enterobacteriaceae</taxon>
        <taxon>Candidatus Ishikawella</taxon>
    </lineage>
</organism>
<dbReference type="InterPro" id="IPR036707">
    <property type="entry name" value="MinE_sf"/>
</dbReference>
<name>C5WCM7_9ENTR</name>
<reference evidence="7 8" key="1">
    <citation type="journal article" date="2011" name="Genome Biol. Evol.">
        <title>Reductive evolution of bacterial genome in insect gut environment.</title>
        <authorList>
            <person name="Nikoh N."/>
            <person name="Hosokawa T."/>
            <person name="Ohshima K."/>
            <person name="Hattori M."/>
            <person name="Fukatsu T."/>
        </authorList>
    </citation>
    <scope>NUCLEOTIDE SEQUENCE [LARGE SCALE GENOMIC DNA]</scope>
    <source>
        <strain evidence="7 8">Mpkobe</strain>
    </source>
</reference>
<comment type="similarity">
    <text evidence="1 6">Belongs to the MinE family.</text>
</comment>
<gene>
    <name evidence="6 7" type="primary">minE</name>
    <name evidence="7" type="ORF">ICMP_223</name>
</gene>
<keyword evidence="3 6" id="KW-0132">Cell division</keyword>
<evidence type="ECO:0000256" key="1">
    <source>
        <dbReference type="ARBA" id="ARBA00008168"/>
    </source>
</evidence>
<dbReference type="FunFam" id="3.30.1070.10:FF:000001">
    <property type="entry name" value="Cell division topological specificity factor"/>
    <property type="match status" value="1"/>
</dbReference>
<dbReference type="NCBIfam" id="TIGR01215">
    <property type="entry name" value="minE"/>
    <property type="match status" value="1"/>
</dbReference>
<dbReference type="GO" id="GO:0032955">
    <property type="term" value="P:regulation of division septum assembly"/>
    <property type="evidence" value="ECO:0007669"/>
    <property type="project" value="InterPro"/>
</dbReference>
<protein>
    <recommendedName>
        <fullName evidence="2 6">Cell division topological specificity factor</fullName>
    </recommendedName>
</protein>
<dbReference type="HOGENOM" id="CLU_137929_2_2_6"/>
<dbReference type="RefSeq" id="WP_052456809.1">
    <property type="nucleotide sequence ID" value="NZ_AP010872.1"/>
</dbReference>
<dbReference type="STRING" id="476281.ICMP_223"/>